<dbReference type="CDD" id="cd12893">
    <property type="entry name" value="SPRY_PRY_TRIM35"/>
    <property type="match status" value="1"/>
</dbReference>
<dbReference type="InterPro" id="IPR017907">
    <property type="entry name" value="Znf_RING_CS"/>
</dbReference>
<dbReference type="Pfam" id="PF00643">
    <property type="entry name" value="zf-B_box"/>
    <property type="match status" value="1"/>
</dbReference>
<organism evidence="8 9">
    <name type="scientific">Hippocampus comes</name>
    <name type="common">Tiger tail seahorse</name>
    <dbReference type="NCBI Taxonomy" id="109280"/>
    <lineage>
        <taxon>Eukaryota</taxon>
        <taxon>Metazoa</taxon>
        <taxon>Chordata</taxon>
        <taxon>Craniata</taxon>
        <taxon>Vertebrata</taxon>
        <taxon>Euteleostomi</taxon>
        <taxon>Actinopterygii</taxon>
        <taxon>Neopterygii</taxon>
        <taxon>Teleostei</taxon>
        <taxon>Neoteleostei</taxon>
        <taxon>Acanthomorphata</taxon>
        <taxon>Syngnathiaria</taxon>
        <taxon>Syngnathiformes</taxon>
        <taxon>Syngnathoidei</taxon>
        <taxon>Syngnathidae</taxon>
        <taxon>Hippocampus</taxon>
    </lineage>
</organism>
<evidence type="ECO:0000256" key="4">
    <source>
        <dbReference type="PROSITE-ProRule" id="PRU00024"/>
    </source>
</evidence>
<dbReference type="Gene3D" id="3.30.40.10">
    <property type="entry name" value="Zinc/RING finger domain, C3HC4 (zinc finger)"/>
    <property type="match status" value="1"/>
</dbReference>
<dbReference type="GeneTree" id="ENSGT00510000048454"/>
<evidence type="ECO:0000313" key="8">
    <source>
        <dbReference type="Ensembl" id="ENSHCOP00000012338.1"/>
    </source>
</evidence>
<dbReference type="InterPro" id="IPR013083">
    <property type="entry name" value="Znf_RING/FYVE/PHD"/>
</dbReference>
<accession>A0A3Q2Y5N9</accession>
<dbReference type="Gene3D" id="3.30.160.60">
    <property type="entry name" value="Classic Zinc Finger"/>
    <property type="match status" value="1"/>
</dbReference>
<dbReference type="PROSITE" id="PS50188">
    <property type="entry name" value="B302_SPRY"/>
    <property type="match status" value="1"/>
</dbReference>
<dbReference type="InterPro" id="IPR001870">
    <property type="entry name" value="B30.2/SPRY"/>
</dbReference>
<reference evidence="8" key="1">
    <citation type="submission" date="2025-08" db="UniProtKB">
        <authorList>
            <consortium name="Ensembl"/>
        </authorList>
    </citation>
    <scope>IDENTIFICATION</scope>
</reference>
<proteinExistence type="predicted"/>
<dbReference type="SUPFAM" id="SSF49899">
    <property type="entry name" value="Concanavalin A-like lectins/glucanases"/>
    <property type="match status" value="1"/>
</dbReference>
<evidence type="ECO:0000256" key="2">
    <source>
        <dbReference type="ARBA" id="ARBA00022771"/>
    </source>
</evidence>
<evidence type="ECO:0000256" key="3">
    <source>
        <dbReference type="ARBA" id="ARBA00022833"/>
    </source>
</evidence>
<keyword evidence="3" id="KW-0862">Zinc</keyword>
<evidence type="ECO:0008006" key="10">
    <source>
        <dbReference type="Google" id="ProtNLM"/>
    </source>
</evidence>
<dbReference type="SMART" id="SM00336">
    <property type="entry name" value="BBOX"/>
    <property type="match status" value="1"/>
</dbReference>
<keyword evidence="1" id="KW-0479">Metal-binding</keyword>
<dbReference type="GO" id="GO:0008270">
    <property type="term" value="F:zinc ion binding"/>
    <property type="evidence" value="ECO:0007669"/>
    <property type="project" value="UniProtKB-KW"/>
</dbReference>
<dbReference type="SMART" id="SM00449">
    <property type="entry name" value="SPRY"/>
    <property type="match status" value="1"/>
</dbReference>
<dbReference type="PROSITE" id="PS00518">
    <property type="entry name" value="ZF_RING_1"/>
    <property type="match status" value="1"/>
</dbReference>
<dbReference type="InterPro" id="IPR006574">
    <property type="entry name" value="PRY"/>
</dbReference>
<dbReference type="Pfam" id="PF00622">
    <property type="entry name" value="SPRY"/>
    <property type="match status" value="1"/>
</dbReference>
<dbReference type="InterPro" id="IPR003877">
    <property type="entry name" value="SPRY_dom"/>
</dbReference>
<dbReference type="PRINTS" id="PR01407">
    <property type="entry name" value="BUTYPHLNCDUF"/>
</dbReference>
<feature type="domain" description="B box-type" evidence="6">
    <location>
        <begin position="80"/>
        <end position="121"/>
    </location>
</feature>
<dbReference type="InterPro" id="IPR001841">
    <property type="entry name" value="Znf_RING"/>
</dbReference>
<dbReference type="PROSITE" id="PS50119">
    <property type="entry name" value="ZF_BBOX"/>
    <property type="match status" value="1"/>
</dbReference>
<name>A0A3Q2Y5N9_HIPCM</name>
<dbReference type="Ensembl" id="ENSHCOT00000026885.1">
    <property type="protein sequence ID" value="ENSHCOP00000012338.1"/>
    <property type="gene ID" value="ENSHCOG00000015337.1"/>
</dbReference>
<evidence type="ECO:0000259" key="7">
    <source>
        <dbReference type="PROSITE" id="PS50188"/>
    </source>
</evidence>
<dbReference type="Gene3D" id="2.60.120.920">
    <property type="match status" value="1"/>
</dbReference>
<dbReference type="AlphaFoldDB" id="A0A3Q2Y5N9"/>
<feature type="domain" description="RING-type" evidence="5">
    <location>
        <begin position="14"/>
        <end position="54"/>
    </location>
</feature>
<reference evidence="8" key="2">
    <citation type="submission" date="2025-09" db="UniProtKB">
        <authorList>
            <consortium name="Ensembl"/>
        </authorList>
    </citation>
    <scope>IDENTIFICATION</scope>
</reference>
<dbReference type="OMA" id="NICKVCL"/>
<feature type="domain" description="B30.2/SPRY" evidence="7">
    <location>
        <begin position="247"/>
        <end position="442"/>
    </location>
</feature>
<dbReference type="STRING" id="109280.ENSHCOP00000012338"/>
<dbReference type="FunFam" id="2.60.120.920:FF:000004">
    <property type="entry name" value="Butyrophilin subfamily 1 member A1"/>
    <property type="match status" value="1"/>
</dbReference>
<evidence type="ECO:0000259" key="5">
    <source>
        <dbReference type="PROSITE" id="PS50089"/>
    </source>
</evidence>
<keyword evidence="2 4" id="KW-0863">Zinc-finger</keyword>
<dbReference type="SMART" id="SM00184">
    <property type="entry name" value="RING"/>
    <property type="match status" value="1"/>
</dbReference>
<dbReference type="Pfam" id="PF13765">
    <property type="entry name" value="PRY"/>
    <property type="match status" value="1"/>
</dbReference>
<dbReference type="InterPro" id="IPR013320">
    <property type="entry name" value="ConA-like_dom_sf"/>
</dbReference>
<dbReference type="Proteomes" id="UP000264820">
    <property type="component" value="Unplaced"/>
</dbReference>
<dbReference type="PROSITE" id="PS50089">
    <property type="entry name" value="ZF_RING_2"/>
    <property type="match status" value="1"/>
</dbReference>
<dbReference type="SUPFAM" id="SSF57845">
    <property type="entry name" value="B-box zinc-binding domain"/>
    <property type="match status" value="1"/>
</dbReference>
<evidence type="ECO:0000313" key="9">
    <source>
        <dbReference type="Proteomes" id="UP000264820"/>
    </source>
</evidence>
<dbReference type="InterPro" id="IPR000315">
    <property type="entry name" value="Znf_B-box"/>
</dbReference>
<evidence type="ECO:0000259" key="6">
    <source>
        <dbReference type="PROSITE" id="PS50119"/>
    </source>
</evidence>
<dbReference type="SUPFAM" id="SSF57850">
    <property type="entry name" value="RING/U-box"/>
    <property type="match status" value="1"/>
</dbReference>
<sequence length="449" mass="50981">MATHSVISREDLICPRCTDIYCFPVLLHCGHNVCKVCLQQFWEWKGCQECPVCQAVSVPKRPPINLALKIAADQYHMEKMSQDRCRFHEEKLSVYCQNDEEPICLVCQMSKQHKIHECCPLDEAAKQKKVQNRKLDHIMLLTKKATVTLQRQADENNRTIREEFQKLHTFLFEEEDSRLQVLAQEVEVKVKVMSLKLEFIEKQMKTLASVIRDAERRLKGDDLSFLVVRTNTRNFSSSKFLIVAFKCLVFTLHYPAHGSLNNPPVPITLDPNTAQANLELSEELSCVRYSSQRMLPDNPERCTGGVCVLGAGGFVSGKHSWTVDVSRGKDWYIGVVRESIQRKGAMSLKPSDGVWIIGGIIGGVLWAQTSPRTRLECKQKPERVTVELDYDKGKVAFINAVDSKTIFVFKDKFTERIFPYFSTGIHDEGSGSFPLTICSQTVTVAISDK</sequence>
<keyword evidence="9" id="KW-1185">Reference proteome</keyword>
<dbReference type="InterPro" id="IPR003879">
    <property type="entry name" value="Butyrophylin_SPRY"/>
</dbReference>
<dbReference type="SMART" id="SM00589">
    <property type="entry name" value="PRY"/>
    <property type="match status" value="1"/>
</dbReference>
<dbReference type="InterPro" id="IPR043136">
    <property type="entry name" value="B30.2/SPRY_sf"/>
</dbReference>
<evidence type="ECO:0000256" key="1">
    <source>
        <dbReference type="ARBA" id="ARBA00022723"/>
    </source>
</evidence>
<protein>
    <recommendedName>
        <fullName evidence="10">Tripartite motif containing 35-12</fullName>
    </recommendedName>
</protein>
<dbReference type="PANTHER" id="PTHR24103">
    <property type="entry name" value="E3 UBIQUITIN-PROTEIN LIGASE TRIM"/>
    <property type="match status" value="1"/>
</dbReference>
<dbReference type="InterPro" id="IPR050143">
    <property type="entry name" value="TRIM/RBCC"/>
</dbReference>